<comment type="similarity">
    <text evidence="1 8">Belongs to the peptidase M3 family.</text>
</comment>
<evidence type="ECO:0000256" key="1">
    <source>
        <dbReference type="ARBA" id="ARBA00006040"/>
    </source>
</evidence>
<evidence type="ECO:0000256" key="4">
    <source>
        <dbReference type="ARBA" id="ARBA00022801"/>
    </source>
</evidence>
<dbReference type="OrthoDB" id="534666at2759"/>
<keyword evidence="3 8" id="KW-0479">Metal-binding</keyword>
<evidence type="ECO:0000259" key="9">
    <source>
        <dbReference type="Pfam" id="PF01432"/>
    </source>
</evidence>
<dbReference type="GO" id="GO:0006508">
    <property type="term" value="P:proteolysis"/>
    <property type="evidence" value="ECO:0007669"/>
    <property type="project" value="UniProtKB-KW"/>
</dbReference>
<keyword evidence="2 8" id="KW-0645">Protease</keyword>
<feature type="domain" description="Peptidase M3A/M3B catalytic" evidence="9">
    <location>
        <begin position="243"/>
        <end position="681"/>
    </location>
</feature>
<dbReference type="Gene3D" id="1.20.1050.40">
    <property type="entry name" value="Endopeptidase. Chain P, domain 1"/>
    <property type="match status" value="1"/>
</dbReference>
<evidence type="ECO:0000256" key="8">
    <source>
        <dbReference type="RuleBase" id="RU003435"/>
    </source>
</evidence>
<evidence type="ECO:0000256" key="2">
    <source>
        <dbReference type="ARBA" id="ARBA00022670"/>
    </source>
</evidence>
<dbReference type="AlphaFoldDB" id="A0A409Y1G4"/>
<evidence type="ECO:0000256" key="5">
    <source>
        <dbReference type="ARBA" id="ARBA00022833"/>
    </source>
</evidence>
<dbReference type="EMBL" id="NHYE01001319">
    <property type="protein sequence ID" value="PPQ96842.1"/>
    <property type="molecule type" value="Genomic_DNA"/>
</dbReference>
<evidence type="ECO:0000256" key="3">
    <source>
        <dbReference type="ARBA" id="ARBA00022723"/>
    </source>
</evidence>
<dbReference type="GO" id="GO:0004222">
    <property type="term" value="F:metalloendopeptidase activity"/>
    <property type="evidence" value="ECO:0007669"/>
    <property type="project" value="InterPro"/>
</dbReference>
<sequence length="689" mass="79256">MPTTPPQPLPRWDYTAQDISDLAKRGIDAYKIVVDRVGALDTKDCTFQSVALEDGRTKFTELKELVDLTKSVSPSKEVREAADQAETLLNDFDVEASTRVDVFKAKLAAEKNIKEAGLWDQLSSEERRLVDKMVWRLFGYRCGRLSRSHAERFTQILDGKRLGLGLPAEKVAKLTSLKKELSQVISEYEKNCNEEDGFIVLSESELKGVPDEELASSEKFSEGENAGYKITYRGFDIFSVFGYAEDPSVRKKVYESWQSRQEKSVPLFNRAMELRHKIASLLGYKTWADYVTEVKMAKTGKTVEDFLDDLEDKLKPLGIKELEGLRELKKKEHEEKGLPFDGKFYIWDHNYYRKKFFKHTLNLDGAEIKKYFPVSAVVPAVLSVYNHILSLRFEEVKGASVWHPDVQVFSVWETDVEGDAGFVGYFYLDLYPRPGKFTHNAVWPVLQGYELPDKKRAYPIIVMVANLAKPTPERPALMGHQEVWTFFHEMGHIFHHLLSRTKFARFHGLNVTSDFGEAPSQMLENWCWEPQVLKKLSSHFETQKPLSPDLIDKLIKSRYSLTGLFYLQQVFFAKFDLVVHILPVQDDYAHLWNSLRKKVYLHEYDKETPGHATFQHLLGGDGVGYYGYTWSQSFAADMYKTAFKADSLNPAWGRRYRDIVLLPGGSRDEMEILKVFQFHLPTDCTDGIK</sequence>
<comment type="cofactor">
    <cofactor evidence="8">
        <name>Zn(2+)</name>
        <dbReference type="ChEBI" id="CHEBI:29105"/>
    </cofactor>
    <text evidence="8">Binds 1 zinc ion.</text>
</comment>
<dbReference type="InterPro" id="IPR001567">
    <property type="entry name" value="Pept_M3A_M3B_dom"/>
</dbReference>
<dbReference type="Gene3D" id="3.40.390.10">
    <property type="entry name" value="Collagenase (Catalytic Domain)"/>
    <property type="match status" value="1"/>
</dbReference>
<dbReference type="Gene3D" id="1.10.1370.10">
    <property type="entry name" value="Neurolysin, domain 3"/>
    <property type="match status" value="1"/>
</dbReference>
<dbReference type="CDD" id="cd06455">
    <property type="entry name" value="M3A_TOP"/>
    <property type="match status" value="1"/>
</dbReference>
<dbReference type="Pfam" id="PF01432">
    <property type="entry name" value="Peptidase_M3"/>
    <property type="match status" value="1"/>
</dbReference>
<keyword evidence="11" id="KW-1185">Reference proteome</keyword>
<reference evidence="10 11" key="1">
    <citation type="journal article" date="2018" name="Evol. Lett.">
        <title>Horizontal gene cluster transfer increased hallucinogenic mushroom diversity.</title>
        <authorList>
            <person name="Reynolds H.T."/>
            <person name="Vijayakumar V."/>
            <person name="Gluck-Thaler E."/>
            <person name="Korotkin H.B."/>
            <person name="Matheny P.B."/>
            <person name="Slot J.C."/>
        </authorList>
    </citation>
    <scope>NUCLEOTIDE SEQUENCE [LARGE SCALE GENOMIC DNA]</scope>
    <source>
        <strain evidence="10 11">SRW20</strain>
    </source>
</reference>
<keyword evidence="6 8" id="KW-0482">Metalloprotease</keyword>
<evidence type="ECO:0000256" key="7">
    <source>
        <dbReference type="ARBA" id="ARBA00025208"/>
    </source>
</evidence>
<dbReference type="PANTHER" id="PTHR11804:SF84">
    <property type="entry name" value="SACCHAROLYSIN"/>
    <property type="match status" value="1"/>
</dbReference>
<dbReference type="InterPro" id="IPR024079">
    <property type="entry name" value="MetalloPept_cat_dom_sf"/>
</dbReference>
<keyword evidence="5 8" id="KW-0862">Zinc</keyword>
<dbReference type="InterPro" id="IPR024077">
    <property type="entry name" value="Neurolysin/TOP_dom2"/>
</dbReference>
<name>A0A409Y1G4_9AGAR</name>
<dbReference type="GO" id="GO:0006518">
    <property type="term" value="P:peptide metabolic process"/>
    <property type="evidence" value="ECO:0007669"/>
    <property type="project" value="TreeGrafter"/>
</dbReference>
<dbReference type="FunFam" id="3.40.390.10:FF:000074">
    <property type="entry name" value="Metalloprotease"/>
    <property type="match status" value="1"/>
</dbReference>
<dbReference type="STRING" id="231916.A0A409Y1G4"/>
<dbReference type="PANTHER" id="PTHR11804">
    <property type="entry name" value="PROTEASE M3 THIMET OLIGOPEPTIDASE-RELATED"/>
    <property type="match status" value="1"/>
</dbReference>
<accession>A0A409Y1G4</accession>
<proteinExistence type="inferred from homology"/>
<organism evidence="10 11">
    <name type="scientific">Gymnopilus dilepis</name>
    <dbReference type="NCBI Taxonomy" id="231916"/>
    <lineage>
        <taxon>Eukaryota</taxon>
        <taxon>Fungi</taxon>
        <taxon>Dikarya</taxon>
        <taxon>Basidiomycota</taxon>
        <taxon>Agaricomycotina</taxon>
        <taxon>Agaricomycetes</taxon>
        <taxon>Agaricomycetidae</taxon>
        <taxon>Agaricales</taxon>
        <taxon>Agaricineae</taxon>
        <taxon>Hymenogastraceae</taxon>
        <taxon>Gymnopilus</taxon>
    </lineage>
</organism>
<evidence type="ECO:0000313" key="11">
    <source>
        <dbReference type="Proteomes" id="UP000284706"/>
    </source>
</evidence>
<comment type="caution">
    <text evidence="10">The sequence shown here is derived from an EMBL/GenBank/DDBJ whole genome shotgun (WGS) entry which is preliminary data.</text>
</comment>
<dbReference type="GO" id="GO:0005758">
    <property type="term" value="C:mitochondrial intermembrane space"/>
    <property type="evidence" value="ECO:0007669"/>
    <property type="project" value="TreeGrafter"/>
</dbReference>
<comment type="function">
    <text evidence="7">Cleaves proteins, imported into the mitochondrion, to their mature size. While most mitochondrial precursor proteins are processed to the mature form in one step by mitochondrial processing peptidase (MPP), the sequential cleavage by MIP of an octapeptide after initial processing by MPP is a required step for a subgroup of nuclear-encoded precursor proteins destined for the matrix or the inner membrane.</text>
</comment>
<dbReference type="InterPro" id="IPR024080">
    <property type="entry name" value="Neurolysin/TOP_N"/>
</dbReference>
<keyword evidence="4 8" id="KW-0378">Hydrolase</keyword>
<dbReference type="InterPro" id="IPR045090">
    <property type="entry name" value="Pept_M3A_M3B"/>
</dbReference>
<evidence type="ECO:0000313" key="10">
    <source>
        <dbReference type="EMBL" id="PPQ96842.1"/>
    </source>
</evidence>
<gene>
    <name evidence="10" type="ORF">CVT26_006011</name>
</gene>
<dbReference type="SUPFAM" id="SSF55486">
    <property type="entry name" value="Metalloproteases ('zincins'), catalytic domain"/>
    <property type="match status" value="1"/>
</dbReference>
<dbReference type="InParanoid" id="A0A409Y1G4"/>
<evidence type="ECO:0000256" key="6">
    <source>
        <dbReference type="ARBA" id="ARBA00023049"/>
    </source>
</evidence>
<dbReference type="GO" id="GO:0046872">
    <property type="term" value="F:metal ion binding"/>
    <property type="evidence" value="ECO:0007669"/>
    <property type="project" value="UniProtKB-UniRule"/>
</dbReference>
<dbReference type="Proteomes" id="UP000284706">
    <property type="component" value="Unassembled WGS sequence"/>
</dbReference>
<protein>
    <recommendedName>
        <fullName evidence="9">Peptidase M3A/M3B catalytic domain-containing protein</fullName>
    </recommendedName>
</protein>